<dbReference type="EMBL" id="JANJYJ010000005">
    <property type="protein sequence ID" value="KAK3211622.1"/>
    <property type="molecule type" value="Genomic_DNA"/>
</dbReference>
<proteinExistence type="predicted"/>
<keyword evidence="1" id="KW-0472">Membrane</keyword>
<feature type="transmembrane region" description="Helical" evidence="1">
    <location>
        <begin position="86"/>
        <end position="112"/>
    </location>
</feature>
<accession>A0AAE0AE53</accession>
<evidence type="ECO:0000313" key="3">
    <source>
        <dbReference type="EMBL" id="KAK3211622.1"/>
    </source>
</evidence>
<feature type="domain" description="PGG" evidence="2">
    <location>
        <begin position="1"/>
        <end position="110"/>
    </location>
</feature>
<comment type="caution">
    <text evidence="3">The sequence shown here is derived from an EMBL/GenBank/DDBJ whole genome shotgun (WGS) entry which is preliminary data.</text>
</comment>
<keyword evidence="1" id="KW-0812">Transmembrane</keyword>
<dbReference type="Proteomes" id="UP001281410">
    <property type="component" value="Unassembled WGS sequence"/>
</dbReference>
<dbReference type="GO" id="GO:0016020">
    <property type="term" value="C:membrane"/>
    <property type="evidence" value="ECO:0007669"/>
    <property type="project" value="TreeGrafter"/>
</dbReference>
<reference evidence="3" key="1">
    <citation type="journal article" date="2023" name="Plant J.">
        <title>Genome sequences and population genomics provide insights into the demographic history, inbreeding, and mutation load of two 'living fossil' tree species of Dipteronia.</title>
        <authorList>
            <person name="Feng Y."/>
            <person name="Comes H.P."/>
            <person name="Chen J."/>
            <person name="Zhu S."/>
            <person name="Lu R."/>
            <person name="Zhang X."/>
            <person name="Li P."/>
            <person name="Qiu J."/>
            <person name="Olsen K.M."/>
            <person name="Qiu Y."/>
        </authorList>
    </citation>
    <scope>NUCLEOTIDE SEQUENCE</scope>
    <source>
        <strain evidence="3">NBL</strain>
    </source>
</reference>
<keyword evidence="1" id="KW-1133">Transmembrane helix</keyword>
<organism evidence="3 4">
    <name type="scientific">Dipteronia sinensis</name>
    <dbReference type="NCBI Taxonomy" id="43782"/>
    <lineage>
        <taxon>Eukaryota</taxon>
        <taxon>Viridiplantae</taxon>
        <taxon>Streptophyta</taxon>
        <taxon>Embryophyta</taxon>
        <taxon>Tracheophyta</taxon>
        <taxon>Spermatophyta</taxon>
        <taxon>Magnoliopsida</taxon>
        <taxon>eudicotyledons</taxon>
        <taxon>Gunneridae</taxon>
        <taxon>Pentapetalae</taxon>
        <taxon>rosids</taxon>
        <taxon>malvids</taxon>
        <taxon>Sapindales</taxon>
        <taxon>Sapindaceae</taxon>
        <taxon>Hippocastanoideae</taxon>
        <taxon>Acereae</taxon>
        <taxon>Dipteronia</taxon>
    </lineage>
</organism>
<keyword evidence="4" id="KW-1185">Reference proteome</keyword>
<evidence type="ECO:0000259" key="2">
    <source>
        <dbReference type="Pfam" id="PF13962"/>
    </source>
</evidence>
<gene>
    <name evidence="3" type="ORF">Dsin_016328</name>
</gene>
<sequence length="157" mass="17274">MKDTANSGMIVTTLITTVVLAAAFTVPGGNNDKGIPNFLHENSFLIFVMSDALALFSSITSLLMLLSILTARYAERDFRYSLPKRLIIGLGSLFFAIATMMVAFGATLSIVLGVKWQWAFIPIIFLASILVTVFAMLQLPLFIQMFNSTYESGIFRS</sequence>
<dbReference type="PANTHER" id="PTHR24177">
    <property type="entry name" value="CASKIN"/>
    <property type="match status" value="1"/>
</dbReference>
<protein>
    <recommendedName>
        <fullName evidence="2">PGG domain-containing protein</fullName>
    </recommendedName>
</protein>
<dbReference type="Pfam" id="PF13962">
    <property type="entry name" value="PGG"/>
    <property type="match status" value="1"/>
</dbReference>
<dbReference type="InterPro" id="IPR026961">
    <property type="entry name" value="PGG_dom"/>
</dbReference>
<name>A0AAE0AE53_9ROSI</name>
<evidence type="ECO:0000256" key="1">
    <source>
        <dbReference type="SAM" id="Phobius"/>
    </source>
</evidence>
<dbReference type="AlphaFoldDB" id="A0AAE0AE53"/>
<feature type="transmembrane region" description="Helical" evidence="1">
    <location>
        <begin position="7"/>
        <end position="24"/>
    </location>
</feature>
<feature type="transmembrane region" description="Helical" evidence="1">
    <location>
        <begin position="44"/>
        <end position="66"/>
    </location>
</feature>
<dbReference type="PANTHER" id="PTHR24177:SF365">
    <property type="entry name" value="ANKYRIN REPEAT-CONTAINING PROTEIN NPR4-LIKE ISOFORM X1"/>
    <property type="match status" value="1"/>
</dbReference>
<evidence type="ECO:0000313" key="4">
    <source>
        <dbReference type="Proteomes" id="UP001281410"/>
    </source>
</evidence>
<feature type="transmembrane region" description="Helical" evidence="1">
    <location>
        <begin position="118"/>
        <end position="137"/>
    </location>
</feature>